<dbReference type="EMBL" id="JAUHMF010000002">
    <property type="protein sequence ID" value="MDT8899259.1"/>
    <property type="molecule type" value="Genomic_DNA"/>
</dbReference>
<dbReference type="PANTHER" id="PTHR47704">
    <property type="entry name" value="POTASSIUM TRANSPORTER KIMA"/>
    <property type="match status" value="1"/>
</dbReference>
<dbReference type="InterPro" id="IPR002293">
    <property type="entry name" value="AA/rel_permease1"/>
</dbReference>
<dbReference type="Pfam" id="PF13520">
    <property type="entry name" value="AA_permease_2"/>
    <property type="match status" value="1"/>
</dbReference>
<name>A0ABU3NR38_9CHLR</name>
<evidence type="ECO:0000256" key="3">
    <source>
        <dbReference type="ARBA" id="ARBA00022989"/>
    </source>
</evidence>
<evidence type="ECO:0000256" key="5">
    <source>
        <dbReference type="SAM" id="Phobius"/>
    </source>
</evidence>
<reference evidence="6 7" key="1">
    <citation type="submission" date="2023-07" db="EMBL/GenBank/DDBJ databases">
        <title>Novel species of Thermanaerothrix with wide hydrolytic capabilities.</title>
        <authorList>
            <person name="Zayulina K.S."/>
            <person name="Podosokorskaya O.A."/>
            <person name="Elcheninov A.G."/>
        </authorList>
    </citation>
    <scope>NUCLEOTIDE SEQUENCE [LARGE SCALE GENOMIC DNA]</scope>
    <source>
        <strain evidence="6 7">4228-RoL</strain>
    </source>
</reference>
<evidence type="ECO:0000256" key="2">
    <source>
        <dbReference type="ARBA" id="ARBA00022692"/>
    </source>
</evidence>
<feature type="transmembrane region" description="Helical" evidence="5">
    <location>
        <begin position="396"/>
        <end position="415"/>
    </location>
</feature>
<keyword evidence="2 5" id="KW-0812">Transmembrane</keyword>
<keyword evidence="7" id="KW-1185">Reference proteome</keyword>
<dbReference type="RefSeq" id="WP_315625945.1">
    <property type="nucleotide sequence ID" value="NZ_JAUHMF010000002.1"/>
</dbReference>
<feature type="transmembrane region" description="Helical" evidence="5">
    <location>
        <begin position="319"/>
        <end position="341"/>
    </location>
</feature>
<dbReference type="Proteomes" id="UP001254165">
    <property type="component" value="Unassembled WGS sequence"/>
</dbReference>
<dbReference type="PANTHER" id="PTHR47704:SF1">
    <property type="entry name" value="POTASSIUM TRANSPORTER KIMA"/>
    <property type="match status" value="1"/>
</dbReference>
<feature type="transmembrane region" description="Helical" evidence="5">
    <location>
        <begin position="137"/>
        <end position="156"/>
    </location>
</feature>
<proteinExistence type="predicted"/>
<evidence type="ECO:0000256" key="4">
    <source>
        <dbReference type="ARBA" id="ARBA00023136"/>
    </source>
</evidence>
<sequence>MNIEGRGSTTIVHRETEYKPPRSWRTWLIGRPLPTADAPHQTIGKFIGLAVFASDALSSTAYATQEMLVILAVLGTTAYGYVFPLSLAIVILLAIVTLSYEQTIHAYPNGGGAYIVSRENLGTWPARVAGAALLTDYILTVAVSVSSGVAQIVSAYPVLFPWRVWISVGFILFIMLINLRGVKESGATFAIPTYYFIVTMYLTVGVGLFRYFTGSLGVVQNPPPLEVLHLGEGFSIFLLLRAFASGTAALTGVEAISNGIPAFKEPRSHNAGITLIIMSTILGSLLLGISFLSAHIQAVPSEIETVISQLARTAYGERGFFYFATITATTVILILAANTAFADFPRLSAFMAKDSLLPRQMTFRGSRLVYSRGIVTLAVLASLLIIVFNASVTRLIPLYAIGVFLSFTLSQAGMAHRWWKVGHLKPGEEIQERSSTLRYDPAWQIKMLINGFGALCTGVVMIIFAVTKFADGAWIVVLVIPSLVAMFTAIETHYHHVAQRLSLEHYGAPPRIARHRIILPISGVHRGTLAALRYARTLSDDITAVHVSIDPEEAEKVRRKWEVWGDGVRLVVLDSPYRLYIEPLLEYIDEVHRQRQPNEVITVVVPEFVSHHWWSGILHARAAVTLRAALLFHKDLVITSVPYQID</sequence>
<feature type="transmembrane region" description="Helical" evidence="5">
    <location>
        <begin position="447"/>
        <end position="466"/>
    </location>
</feature>
<protein>
    <submittedName>
        <fullName evidence="6">APC family permease</fullName>
    </submittedName>
</protein>
<feature type="transmembrane region" description="Helical" evidence="5">
    <location>
        <begin position="78"/>
        <end position="100"/>
    </location>
</feature>
<organism evidence="6 7">
    <name type="scientific">Thermanaerothrix solaris</name>
    <dbReference type="NCBI Taxonomy" id="3058434"/>
    <lineage>
        <taxon>Bacteria</taxon>
        <taxon>Bacillati</taxon>
        <taxon>Chloroflexota</taxon>
        <taxon>Anaerolineae</taxon>
        <taxon>Anaerolineales</taxon>
        <taxon>Anaerolineaceae</taxon>
        <taxon>Thermanaerothrix</taxon>
    </lineage>
</organism>
<keyword evidence="4 5" id="KW-0472">Membrane</keyword>
<evidence type="ECO:0000313" key="6">
    <source>
        <dbReference type="EMBL" id="MDT8899259.1"/>
    </source>
</evidence>
<gene>
    <name evidence="6" type="ORF">QYE77_13415</name>
</gene>
<evidence type="ECO:0000313" key="7">
    <source>
        <dbReference type="Proteomes" id="UP001254165"/>
    </source>
</evidence>
<feature type="transmembrane region" description="Helical" evidence="5">
    <location>
        <begin position="369"/>
        <end position="390"/>
    </location>
</feature>
<keyword evidence="3 5" id="KW-1133">Transmembrane helix</keyword>
<feature type="transmembrane region" description="Helical" evidence="5">
    <location>
        <begin position="194"/>
        <end position="213"/>
    </location>
</feature>
<comment type="subcellular location">
    <subcellularLocation>
        <location evidence="1">Membrane</location>
        <topology evidence="1">Multi-pass membrane protein</topology>
    </subcellularLocation>
</comment>
<comment type="caution">
    <text evidence="6">The sequence shown here is derived from an EMBL/GenBank/DDBJ whole genome shotgun (WGS) entry which is preliminary data.</text>
</comment>
<accession>A0ABU3NR38</accession>
<dbReference type="InterPro" id="IPR053153">
    <property type="entry name" value="APC_K+_Transporter"/>
</dbReference>
<feature type="transmembrane region" description="Helical" evidence="5">
    <location>
        <begin position="162"/>
        <end position="182"/>
    </location>
</feature>
<feature type="transmembrane region" description="Helical" evidence="5">
    <location>
        <begin position="273"/>
        <end position="299"/>
    </location>
</feature>
<evidence type="ECO:0000256" key="1">
    <source>
        <dbReference type="ARBA" id="ARBA00004141"/>
    </source>
</evidence>
<dbReference type="Gene3D" id="1.20.1740.10">
    <property type="entry name" value="Amino acid/polyamine transporter I"/>
    <property type="match status" value="1"/>
</dbReference>
<feature type="transmembrane region" description="Helical" evidence="5">
    <location>
        <begin position="472"/>
        <end position="490"/>
    </location>
</feature>